<name>A0A7V8FF19_STEMA</name>
<evidence type="ECO:0000256" key="2">
    <source>
        <dbReference type="ARBA" id="ARBA00023015"/>
    </source>
</evidence>
<evidence type="ECO:0000313" key="7">
    <source>
        <dbReference type="Proteomes" id="UP000487117"/>
    </source>
</evidence>
<evidence type="ECO:0000256" key="4">
    <source>
        <dbReference type="ARBA" id="ARBA00023163"/>
    </source>
</evidence>
<comment type="similarity">
    <text evidence="1">Belongs to the LysR transcriptional regulatory family.</text>
</comment>
<dbReference type="Gene3D" id="1.10.10.10">
    <property type="entry name" value="Winged helix-like DNA-binding domain superfamily/Winged helix DNA-binding domain"/>
    <property type="match status" value="1"/>
</dbReference>
<dbReference type="InterPro" id="IPR036390">
    <property type="entry name" value="WH_DNA-bd_sf"/>
</dbReference>
<sequence>MSVLHNLANLQTFVLAADSRSFVETARLQGITASATGKCVARLEHALVVRLFHRSTRSITLTAEGQLFLARCRRILDEAEAARAELAQQRAAPSGVLRISLPLVGDLSLPLLAEFMHRYPQIRLELDFTDRLVDVIEEGFDAVLRVSEPSDSRLNARRLGVFPRTLVASPAYLAAHGEPRSPADLLQHRCLHYRFPSSGKLEPWPLRWPDGQVPQELPVNMVSNTVEARVALALHGCGIAFVPTHAVQHALADGRLRTVLDDAVHSCGVFYLLWPSGRHVLPKLRVFIDFMSERLGTLPGTFST</sequence>
<keyword evidence="4" id="KW-0804">Transcription</keyword>
<evidence type="ECO:0000313" key="6">
    <source>
        <dbReference type="EMBL" id="KAF1014197.1"/>
    </source>
</evidence>
<feature type="domain" description="HTH lysR-type" evidence="5">
    <location>
        <begin position="5"/>
        <end position="62"/>
    </location>
</feature>
<dbReference type="PANTHER" id="PTHR30537">
    <property type="entry name" value="HTH-TYPE TRANSCRIPTIONAL REGULATOR"/>
    <property type="match status" value="1"/>
</dbReference>
<keyword evidence="2" id="KW-0805">Transcription regulation</keyword>
<dbReference type="EMBL" id="WNDS01000004">
    <property type="protein sequence ID" value="KAF1014197.1"/>
    <property type="molecule type" value="Genomic_DNA"/>
</dbReference>
<dbReference type="GO" id="GO:0006351">
    <property type="term" value="P:DNA-templated transcription"/>
    <property type="evidence" value="ECO:0007669"/>
    <property type="project" value="TreeGrafter"/>
</dbReference>
<dbReference type="GO" id="GO:0043565">
    <property type="term" value="F:sequence-specific DNA binding"/>
    <property type="evidence" value="ECO:0007669"/>
    <property type="project" value="TreeGrafter"/>
</dbReference>
<dbReference type="InterPro" id="IPR000847">
    <property type="entry name" value="LysR_HTH_N"/>
</dbReference>
<dbReference type="SUPFAM" id="SSF53850">
    <property type="entry name" value="Periplasmic binding protein-like II"/>
    <property type="match status" value="1"/>
</dbReference>
<dbReference type="SUPFAM" id="SSF46785">
    <property type="entry name" value="Winged helix' DNA-binding domain"/>
    <property type="match status" value="1"/>
</dbReference>
<reference evidence="7" key="1">
    <citation type="journal article" date="2020" name="MBio">
        <title>Horizontal gene transfer to a defensive symbiont with a reduced genome amongst a multipartite beetle microbiome.</title>
        <authorList>
            <person name="Waterworth S.C."/>
            <person name="Florez L.V."/>
            <person name="Rees E.R."/>
            <person name="Hertweck C."/>
            <person name="Kaltenpoth M."/>
            <person name="Kwan J.C."/>
        </authorList>
    </citation>
    <scope>NUCLEOTIDE SEQUENCE [LARGE SCALE GENOMIC DNA]</scope>
</reference>
<dbReference type="FunFam" id="1.10.10.10:FF:000001">
    <property type="entry name" value="LysR family transcriptional regulator"/>
    <property type="match status" value="1"/>
</dbReference>
<accession>A0A7V8FF19</accession>
<keyword evidence="3" id="KW-0238">DNA-binding</keyword>
<dbReference type="PROSITE" id="PS50931">
    <property type="entry name" value="HTH_LYSR"/>
    <property type="match status" value="1"/>
</dbReference>
<dbReference type="Proteomes" id="UP000487117">
    <property type="component" value="Unassembled WGS sequence"/>
</dbReference>
<dbReference type="AlphaFoldDB" id="A0A7V8FF19"/>
<comment type="caution">
    <text evidence="6">The sequence shown here is derived from an EMBL/GenBank/DDBJ whole genome shotgun (WGS) entry which is preliminary data.</text>
</comment>
<dbReference type="Pfam" id="PF00126">
    <property type="entry name" value="HTH_1"/>
    <property type="match status" value="1"/>
</dbReference>
<dbReference type="InterPro" id="IPR058163">
    <property type="entry name" value="LysR-type_TF_proteobact-type"/>
</dbReference>
<dbReference type="Pfam" id="PF03466">
    <property type="entry name" value="LysR_substrate"/>
    <property type="match status" value="1"/>
</dbReference>
<dbReference type="Gene3D" id="3.40.190.290">
    <property type="match status" value="1"/>
</dbReference>
<evidence type="ECO:0000259" key="5">
    <source>
        <dbReference type="PROSITE" id="PS50931"/>
    </source>
</evidence>
<organism evidence="6 7">
    <name type="scientific">Stenotrophomonas maltophilia</name>
    <name type="common">Pseudomonas maltophilia</name>
    <name type="synonym">Xanthomonas maltophilia</name>
    <dbReference type="NCBI Taxonomy" id="40324"/>
    <lineage>
        <taxon>Bacteria</taxon>
        <taxon>Pseudomonadati</taxon>
        <taxon>Pseudomonadota</taxon>
        <taxon>Gammaproteobacteria</taxon>
        <taxon>Lysobacterales</taxon>
        <taxon>Lysobacteraceae</taxon>
        <taxon>Stenotrophomonas</taxon>
        <taxon>Stenotrophomonas maltophilia group</taxon>
    </lineage>
</organism>
<gene>
    <name evidence="6" type="primary">pgrR_7</name>
    <name evidence="6" type="ORF">GAK31_03221</name>
</gene>
<dbReference type="InterPro" id="IPR036388">
    <property type="entry name" value="WH-like_DNA-bd_sf"/>
</dbReference>
<protein>
    <submittedName>
        <fullName evidence="6">HTH-type transcriptional regulator PgrR</fullName>
    </submittedName>
</protein>
<proteinExistence type="inferred from homology"/>
<dbReference type="CDD" id="cd08476">
    <property type="entry name" value="PBP2_CrgA_like_7"/>
    <property type="match status" value="1"/>
</dbReference>
<evidence type="ECO:0000256" key="1">
    <source>
        <dbReference type="ARBA" id="ARBA00009437"/>
    </source>
</evidence>
<dbReference type="PANTHER" id="PTHR30537:SF72">
    <property type="entry name" value="LYSR FAMILY TRANSCRIPTIONAL REGULATOR"/>
    <property type="match status" value="1"/>
</dbReference>
<dbReference type="InterPro" id="IPR005119">
    <property type="entry name" value="LysR_subst-bd"/>
</dbReference>
<dbReference type="GO" id="GO:0003700">
    <property type="term" value="F:DNA-binding transcription factor activity"/>
    <property type="evidence" value="ECO:0007669"/>
    <property type="project" value="InterPro"/>
</dbReference>
<evidence type="ECO:0000256" key="3">
    <source>
        <dbReference type="ARBA" id="ARBA00023125"/>
    </source>
</evidence>